<proteinExistence type="inferred from homology"/>
<evidence type="ECO:0000256" key="5">
    <source>
        <dbReference type="SAM" id="SignalP"/>
    </source>
</evidence>
<evidence type="ECO:0000313" key="8">
    <source>
        <dbReference type="Proteomes" id="UP001224644"/>
    </source>
</evidence>
<dbReference type="InterPro" id="IPR051455">
    <property type="entry name" value="Bact_solute-bind_prot3"/>
</dbReference>
<evidence type="ECO:0000313" key="7">
    <source>
        <dbReference type="EMBL" id="MDN3591137.1"/>
    </source>
</evidence>
<dbReference type="EMBL" id="JAUFPX010000007">
    <property type="protein sequence ID" value="MDN3591137.1"/>
    <property type="molecule type" value="Genomic_DNA"/>
</dbReference>
<dbReference type="Proteomes" id="UP001224644">
    <property type="component" value="Unassembled WGS sequence"/>
</dbReference>
<dbReference type="PROSITE" id="PS01039">
    <property type="entry name" value="SBP_BACTERIAL_3"/>
    <property type="match status" value="1"/>
</dbReference>
<keyword evidence="2" id="KW-0813">Transport</keyword>
<evidence type="ECO:0000256" key="2">
    <source>
        <dbReference type="ARBA" id="ARBA00022448"/>
    </source>
</evidence>
<evidence type="ECO:0000256" key="1">
    <source>
        <dbReference type="ARBA" id="ARBA00010333"/>
    </source>
</evidence>
<dbReference type="InterPro" id="IPR018313">
    <property type="entry name" value="SBP_3_CS"/>
</dbReference>
<organism evidence="7 8">
    <name type="scientific">Methylobacterium adhaesivum</name>
    <dbReference type="NCBI Taxonomy" id="333297"/>
    <lineage>
        <taxon>Bacteria</taxon>
        <taxon>Pseudomonadati</taxon>
        <taxon>Pseudomonadota</taxon>
        <taxon>Alphaproteobacteria</taxon>
        <taxon>Hyphomicrobiales</taxon>
        <taxon>Methylobacteriaceae</taxon>
        <taxon>Methylobacterium</taxon>
    </lineage>
</organism>
<accession>A0ABT8BG56</accession>
<dbReference type="RefSeq" id="WP_290346175.1">
    <property type="nucleotide sequence ID" value="NZ_JAUFPX010000007.1"/>
</dbReference>
<dbReference type="Pfam" id="PF00497">
    <property type="entry name" value="SBP_bac_3"/>
    <property type="match status" value="1"/>
</dbReference>
<reference evidence="8" key="1">
    <citation type="journal article" date="2019" name="Int. J. Syst. Evol. Microbiol.">
        <title>The Global Catalogue of Microorganisms (GCM) 10K type strain sequencing project: providing services to taxonomists for standard genome sequencing and annotation.</title>
        <authorList>
            <consortium name="The Broad Institute Genomics Platform"/>
            <consortium name="The Broad Institute Genome Sequencing Center for Infectious Disease"/>
            <person name="Wu L."/>
            <person name="Ma J."/>
        </authorList>
    </citation>
    <scope>NUCLEOTIDE SEQUENCE [LARGE SCALE GENOMIC DNA]</scope>
    <source>
        <strain evidence="8">CECT 7069</strain>
    </source>
</reference>
<dbReference type="InterPro" id="IPR001638">
    <property type="entry name" value="Solute-binding_3/MltF_N"/>
</dbReference>
<dbReference type="SUPFAM" id="SSF53850">
    <property type="entry name" value="Periplasmic binding protein-like II"/>
    <property type="match status" value="1"/>
</dbReference>
<feature type="signal peptide" evidence="5">
    <location>
        <begin position="1"/>
        <end position="29"/>
    </location>
</feature>
<sequence length="350" mass="38316">MRVVRPKAGLLLALALPALALLAPLPARAAPAPAERTLADIKARGHLVCGVSPGVAGFSVPDGQGRWTGLDVDFCRALAAAIFDNPEAVRFIPQSSAARFTALQSGEIDVLARNTTWTLSRDTAAMNFPAITFYDGQGFLVRKALNITEVKQLDRATICLQQGTTTELNLADWFRTRGLTYRVVTFANSEQTLGAYESGRCDAYSTDQSSLYGERLKTAHPDDHVILREAISKEPFAPAVRQGDDQWRDIVAWTHYAMLDAEEAGIAQDNVERMHREALSPDVKRILGLEGTYGERLGLTADWAFRIVRHVGNYGDSFARNLGDATPLKIPRGLNAQWNQGGLQYGPPIR</sequence>
<dbReference type="CDD" id="cd13692">
    <property type="entry name" value="PBP2_BztA"/>
    <property type="match status" value="1"/>
</dbReference>
<comment type="similarity">
    <text evidence="1 4">Belongs to the bacterial solute-binding protein 3 family.</text>
</comment>
<feature type="chain" id="PRO_5046155840" evidence="5">
    <location>
        <begin position="30"/>
        <end position="350"/>
    </location>
</feature>
<keyword evidence="3 5" id="KW-0732">Signal</keyword>
<gene>
    <name evidence="7" type="ORF">QWZ12_10980</name>
</gene>
<evidence type="ECO:0000256" key="3">
    <source>
        <dbReference type="ARBA" id="ARBA00022729"/>
    </source>
</evidence>
<dbReference type="Gene3D" id="3.40.190.10">
    <property type="entry name" value="Periplasmic binding protein-like II"/>
    <property type="match status" value="2"/>
</dbReference>
<comment type="caution">
    <text evidence="7">The sequence shown here is derived from an EMBL/GenBank/DDBJ whole genome shotgun (WGS) entry which is preliminary data.</text>
</comment>
<name>A0ABT8BG56_9HYPH</name>
<evidence type="ECO:0000256" key="4">
    <source>
        <dbReference type="RuleBase" id="RU003744"/>
    </source>
</evidence>
<dbReference type="SMART" id="SM00062">
    <property type="entry name" value="PBPb"/>
    <property type="match status" value="1"/>
</dbReference>
<evidence type="ECO:0000259" key="6">
    <source>
        <dbReference type="SMART" id="SM00062"/>
    </source>
</evidence>
<dbReference type="PANTHER" id="PTHR30085:SF7">
    <property type="entry name" value="AMINO-ACID ABC TRANSPORTER-BINDING PROTEIN YHDW-RELATED"/>
    <property type="match status" value="1"/>
</dbReference>
<dbReference type="PANTHER" id="PTHR30085">
    <property type="entry name" value="AMINO ACID ABC TRANSPORTER PERMEASE"/>
    <property type="match status" value="1"/>
</dbReference>
<feature type="domain" description="Solute-binding protein family 3/N-terminal" evidence="6">
    <location>
        <begin position="46"/>
        <end position="274"/>
    </location>
</feature>
<protein>
    <submittedName>
        <fullName evidence="7">Amino acid ABC transporter substrate-binding protein</fullName>
    </submittedName>
</protein>
<keyword evidence="8" id="KW-1185">Reference proteome</keyword>